<name>A0A822Y4R5_NELNU</name>
<protein>
    <submittedName>
        <fullName evidence="2">Uncharacterized protein</fullName>
    </submittedName>
</protein>
<evidence type="ECO:0000256" key="1">
    <source>
        <dbReference type="SAM" id="Phobius"/>
    </source>
</evidence>
<reference evidence="2 3" key="1">
    <citation type="journal article" date="2020" name="Mol. Biol. Evol.">
        <title>Distinct Expression and Methylation Patterns for Genes with Different Fates following a Single Whole-Genome Duplication in Flowering Plants.</title>
        <authorList>
            <person name="Shi T."/>
            <person name="Rahmani R.S."/>
            <person name="Gugger P.F."/>
            <person name="Wang M."/>
            <person name="Li H."/>
            <person name="Zhang Y."/>
            <person name="Li Z."/>
            <person name="Wang Q."/>
            <person name="Van de Peer Y."/>
            <person name="Marchal K."/>
            <person name="Chen J."/>
        </authorList>
    </citation>
    <scope>NUCLEOTIDE SEQUENCE [LARGE SCALE GENOMIC DNA]</scope>
    <source>
        <tissue evidence="2">Leaf</tissue>
    </source>
</reference>
<proteinExistence type="predicted"/>
<sequence length="62" mass="7448">MNKFYSYTVSLILMLMISYCFLEKHMTVLHLYCKSRINMDGEAHGLQSYREQNQELPRLRDS</sequence>
<dbReference type="EMBL" id="DUZY01000001">
    <property type="protein sequence ID" value="DAD24598.1"/>
    <property type="molecule type" value="Genomic_DNA"/>
</dbReference>
<keyword evidence="1" id="KW-0472">Membrane</keyword>
<keyword evidence="1" id="KW-0812">Transmembrane</keyword>
<comment type="caution">
    <text evidence="2">The sequence shown here is derived from an EMBL/GenBank/DDBJ whole genome shotgun (WGS) entry which is preliminary data.</text>
</comment>
<evidence type="ECO:0000313" key="2">
    <source>
        <dbReference type="EMBL" id="DAD24598.1"/>
    </source>
</evidence>
<evidence type="ECO:0000313" key="3">
    <source>
        <dbReference type="Proteomes" id="UP000607653"/>
    </source>
</evidence>
<organism evidence="2 3">
    <name type="scientific">Nelumbo nucifera</name>
    <name type="common">Sacred lotus</name>
    <dbReference type="NCBI Taxonomy" id="4432"/>
    <lineage>
        <taxon>Eukaryota</taxon>
        <taxon>Viridiplantae</taxon>
        <taxon>Streptophyta</taxon>
        <taxon>Embryophyta</taxon>
        <taxon>Tracheophyta</taxon>
        <taxon>Spermatophyta</taxon>
        <taxon>Magnoliopsida</taxon>
        <taxon>Proteales</taxon>
        <taxon>Nelumbonaceae</taxon>
        <taxon>Nelumbo</taxon>
    </lineage>
</organism>
<feature type="transmembrane region" description="Helical" evidence="1">
    <location>
        <begin position="6"/>
        <end position="22"/>
    </location>
</feature>
<accession>A0A822Y4R5</accession>
<gene>
    <name evidence="2" type="ORF">HUJ06_026062</name>
</gene>
<keyword evidence="3" id="KW-1185">Reference proteome</keyword>
<keyword evidence="1" id="KW-1133">Transmembrane helix</keyword>
<dbReference type="Proteomes" id="UP000607653">
    <property type="component" value="Unassembled WGS sequence"/>
</dbReference>
<dbReference type="AlphaFoldDB" id="A0A822Y4R5"/>